<dbReference type="PANTHER" id="PTHR37813">
    <property type="entry name" value="FELS-2 PROPHAGE PROTEIN"/>
    <property type="match status" value="1"/>
</dbReference>
<keyword evidence="3" id="KW-0812">Transmembrane</keyword>
<evidence type="ECO:0000313" key="6">
    <source>
        <dbReference type="Proteomes" id="UP000291600"/>
    </source>
</evidence>
<keyword evidence="1" id="KW-1188">Viral release from host cell</keyword>
<reference evidence="5 6" key="1">
    <citation type="submission" date="2019-02" db="EMBL/GenBank/DDBJ databases">
        <title>Comparative genomic analysis of the Hafnia genus genomes.</title>
        <authorList>
            <person name="Zhiqiu Y."/>
            <person name="Chao Y."/>
            <person name="Yuhui D."/>
            <person name="Di H."/>
            <person name="Bin L."/>
        </authorList>
    </citation>
    <scope>NUCLEOTIDE SEQUENCE [LARGE SCALE GENOMIC DNA]</scope>
    <source>
        <strain evidence="5 6">PCM_1210</strain>
    </source>
</reference>
<feature type="domain" description="Phage tail tape measure protein" evidence="4">
    <location>
        <begin position="250"/>
        <end position="462"/>
    </location>
</feature>
<feature type="transmembrane region" description="Helical" evidence="3">
    <location>
        <begin position="602"/>
        <end position="625"/>
    </location>
</feature>
<dbReference type="Pfam" id="PF10145">
    <property type="entry name" value="PhageMin_Tail"/>
    <property type="match status" value="1"/>
</dbReference>
<evidence type="ECO:0000256" key="3">
    <source>
        <dbReference type="SAM" id="Phobius"/>
    </source>
</evidence>
<keyword evidence="2" id="KW-0175">Coiled coil</keyword>
<dbReference type="RefSeq" id="WP_130971519.1">
    <property type="nucleotide sequence ID" value="NZ_SITJ01000077.1"/>
</dbReference>
<sequence>MSDKNLRLQVVLSAVDKLTRPFKMAQASTRALAQDVKNSRDELKKLSDASAQIKSFESLQKATTKVGKQLNYAKLKAESFQAVMAYGVSQNNGGMVWEAKLALEKQKMAISGLEEKQAKLVKRSKEVKAELYRVGISANDGASATARISRETAKYNQQLAEQERKLKRAGEQQRKLSAAKAQYGKTLEMRNRIAGVGATSTAAGLAVGAPVLGAVKSYSQIEDAMKGVAKQVNALLDDKGGRTAQYYELQKDIQRLSETLPMANGAADIAALVEGGARMGVTNDSDSWAKQKKDLLNFAAVSAKASKAFEMPADQLAEDLGKIAFLYKIPISNLEELGDTLNYLDDNAQSKGADIINVMQRMGDIADKMDYKQAAALGSTFLSLGAAPEVAASASKAMVRELGIASMQGKRFIQGMNTLGLNANKLEKGIANNAVATIQDVLGRIKGLSKEKQLSVMTQLFGKEFGDDAQKLGLNIDEFIRQLDLTQKAGAKGSMQRESDIDKNSLSSQYLLLQTGVKNTFASLGETLRDPLLEVIDLAKRATGAFRRFVEENPRLAGGFVKAAAGASLLLAGFGGLAITLAGLLGPYAALRFGLSLLGMKLPSIIGLLGGLAKVFRFVGTAVLWLGRAMLANPLLAILAGIAMAAIYIWQNWDTLGPKIKALWASISQWTSETWNAITLFIGNKWAEIVAGVQALPAQFVEAGRNMIDSLLAGINEKWETLKAKLTLLSSYLPDWMKSDKTAGPVVGARGTPIPSPSGLSFAGMYDSGGTIPSGQFGIVGERGPELVNGPARVTGRKQTAVMAAVAALGMSAAVPAAAAPLHPFSLPAAEYRPAPVVAVNAASTSPAVGNHTEIHIHAAPNKSPQDIARMVMQAMDERDRKQQARARSGFSDRGIF</sequence>
<dbReference type="PANTHER" id="PTHR37813:SF1">
    <property type="entry name" value="FELS-2 PROPHAGE PROTEIN"/>
    <property type="match status" value="1"/>
</dbReference>
<feature type="coiled-coil region" evidence="2">
    <location>
        <begin position="110"/>
        <end position="179"/>
    </location>
</feature>
<evidence type="ECO:0000256" key="2">
    <source>
        <dbReference type="SAM" id="Coils"/>
    </source>
</evidence>
<keyword evidence="3" id="KW-0472">Membrane</keyword>
<comment type="caution">
    <text evidence="5">The sequence shown here is derived from an EMBL/GenBank/DDBJ whole genome shotgun (WGS) entry which is preliminary data.</text>
</comment>
<organism evidence="5 6">
    <name type="scientific">Hafnia alvei</name>
    <dbReference type="NCBI Taxonomy" id="569"/>
    <lineage>
        <taxon>Bacteria</taxon>
        <taxon>Pseudomonadati</taxon>
        <taxon>Pseudomonadota</taxon>
        <taxon>Gammaproteobacteria</taxon>
        <taxon>Enterobacterales</taxon>
        <taxon>Hafniaceae</taxon>
        <taxon>Hafnia</taxon>
    </lineage>
</organism>
<dbReference type="EMBL" id="SITJ01000077">
    <property type="protein sequence ID" value="TBL65682.1"/>
    <property type="molecule type" value="Genomic_DNA"/>
</dbReference>
<feature type="transmembrane region" description="Helical" evidence="3">
    <location>
        <begin position="569"/>
        <end position="590"/>
    </location>
</feature>
<dbReference type="AlphaFoldDB" id="A0ABD7PZL0"/>
<evidence type="ECO:0000256" key="1">
    <source>
        <dbReference type="ARBA" id="ARBA00022612"/>
    </source>
</evidence>
<name>A0ABD7PZL0_HAFAL</name>
<protein>
    <submittedName>
        <fullName evidence="5">Phage tail tape measure protein</fullName>
    </submittedName>
</protein>
<proteinExistence type="predicted"/>
<accession>A0ABD7PZL0</accession>
<gene>
    <name evidence="5" type="ORF">EYY96_19105</name>
</gene>
<evidence type="ECO:0000313" key="5">
    <source>
        <dbReference type="EMBL" id="TBL65682.1"/>
    </source>
</evidence>
<dbReference type="InterPro" id="IPR010090">
    <property type="entry name" value="Phage_tape_meas"/>
</dbReference>
<evidence type="ECO:0000259" key="4">
    <source>
        <dbReference type="Pfam" id="PF10145"/>
    </source>
</evidence>
<dbReference type="NCBIfam" id="TIGR01760">
    <property type="entry name" value="tape_meas_TP901"/>
    <property type="match status" value="1"/>
</dbReference>
<dbReference type="Proteomes" id="UP000291600">
    <property type="component" value="Unassembled WGS sequence"/>
</dbReference>
<keyword evidence="3" id="KW-1133">Transmembrane helix</keyword>
<feature type="transmembrane region" description="Helical" evidence="3">
    <location>
        <begin position="631"/>
        <end position="650"/>
    </location>
</feature>